<feature type="transmembrane region" description="Helical" evidence="6">
    <location>
        <begin position="151"/>
        <end position="171"/>
    </location>
</feature>
<feature type="transmembrane region" description="Helical" evidence="6">
    <location>
        <begin position="186"/>
        <end position="203"/>
    </location>
</feature>
<dbReference type="InterPro" id="IPR027566">
    <property type="entry name" value="Symport/antiport_PotE"/>
</dbReference>
<dbReference type="HAMAP" id="MF_02073">
    <property type="entry name" value="Putrescine_transp"/>
    <property type="match status" value="1"/>
</dbReference>
<dbReference type="NCBIfam" id="NF007938">
    <property type="entry name" value="PRK10655.1"/>
    <property type="match status" value="1"/>
</dbReference>
<organism evidence="7 8">
    <name type="scientific">Parasutterella excrementihominis</name>
    <dbReference type="NCBI Taxonomy" id="487175"/>
    <lineage>
        <taxon>Bacteria</taxon>
        <taxon>Pseudomonadati</taxon>
        <taxon>Pseudomonadota</taxon>
        <taxon>Betaproteobacteria</taxon>
        <taxon>Burkholderiales</taxon>
        <taxon>Sutterellaceae</taxon>
        <taxon>Parasutterella</taxon>
    </lineage>
</organism>
<feature type="transmembrane region" description="Helical" evidence="6">
    <location>
        <begin position="117"/>
        <end position="139"/>
    </location>
</feature>
<dbReference type="InterPro" id="IPR002293">
    <property type="entry name" value="AA/rel_permease1"/>
</dbReference>
<dbReference type="GeneID" id="43348963"/>
<evidence type="ECO:0000313" key="7">
    <source>
        <dbReference type="EMBL" id="MTU42782.1"/>
    </source>
</evidence>
<feature type="transmembrane region" description="Helical" evidence="6">
    <location>
        <begin position="42"/>
        <end position="60"/>
    </location>
</feature>
<evidence type="ECO:0000256" key="5">
    <source>
        <dbReference type="ARBA" id="ARBA00023136"/>
    </source>
</evidence>
<sequence length="436" mass="47057">MSQQNRTKMSVTQLTLLTAINMMGSGIVMLPTKLAEIGTISILSWLITAVGSLCLAYAFAKCGMFSKRPGMGGYSEYAFGKAGNFMANYTYGVSLLFANIAIAITCVGYGAEFLEIELTPVQVCLSTIVVLWICTSANFMGASLTGKFSALAVWCVILPVLLLTVIGWFWFSPTMYVEAWNPHNEPFFSAVGASISMTLWAFLGLESACANSDAVDNPEKNVPIAVLAATIGVAIIYIVSTNIIAGIVPNAELVKSNAPFGLTFTMMFNSTIGKIVTFLLVLSCAGSTLGWQFTIAKVFQQSAIDGFFPKCFAKVNKWKAPVLGMIIITAIQTGFCFMTISPELFKQFNRLVDLAVVTNIMPYLLSMAAVAVIMKVAKVEPSKAKLYNVIAIIGAIYSFYALFSTGITEVFYGSLATFLGWTLWGLIAPRFASNEA</sequence>
<keyword evidence="4 6" id="KW-1133">Transmembrane helix</keyword>
<dbReference type="Gene3D" id="1.20.1740.10">
    <property type="entry name" value="Amino acid/polyamine transporter I"/>
    <property type="match status" value="1"/>
</dbReference>
<reference evidence="7 8" key="1">
    <citation type="journal article" date="2019" name="Nat. Med.">
        <title>A library of human gut bacterial isolates paired with longitudinal multiomics data enables mechanistic microbiome research.</title>
        <authorList>
            <person name="Poyet M."/>
            <person name="Groussin M."/>
            <person name="Gibbons S.M."/>
            <person name="Avila-Pacheco J."/>
            <person name="Jiang X."/>
            <person name="Kearney S.M."/>
            <person name="Perrotta A.R."/>
            <person name="Berdy B."/>
            <person name="Zhao S."/>
            <person name="Lieberman T.D."/>
            <person name="Swanson P.K."/>
            <person name="Smith M."/>
            <person name="Roesemann S."/>
            <person name="Alexander J.E."/>
            <person name="Rich S.A."/>
            <person name="Livny J."/>
            <person name="Vlamakis H."/>
            <person name="Clish C."/>
            <person name="Bullock K."/>
            <person name="Deik A."/>
            <person name="Scott J."/>
            <person name="Pierce K.A."/>
            <person name="Xavier R.J."/>
            <person name="Alm E.J."/>
        </authorList>
    </citation>
    <scope>NUCLEOTIDE SEQUENCE [LARGE SCALE GENOMIC DNA]</scope>
    <source>
        <strain evidence="7 8">BIOML-A2</strain>
    </source>
</reference>
<evidence type="ECO:0000256" key="3">
    <source>
        <dbReference type="ARBA" id="ARBA00022692"/>
    </source>
</evidence>
<comment type="caution">
    <text evidence="7">The sequence shown here is derived from an EMBL/GenBank/DDBJ whole genome shotgun (WGS) entry which is preliminary data.</text>
</comment>
<dbReference type="PANTHER" id="PTHR42770:SF6">
    <property type="entry name" value="PUTRESCINE TRANSPORTER POTE"/>
    <property type="match status" value="1"/>
</dbReference>
<dbReference type="Proteomes" id="UP000462362">
    <property type="component" value="Unassembled WGS sequence"/>
</dbReference>
<gene>
    <name evidence="7" type="primary">potE</name>
    <name evidence="7" type="ORF">GMD42_03910</name>
</gene>
<comment type="subcellular location">
    <subcellularLocation>
        <location evidence="6">Cell inner membrane</location>
        <topology evidence="6">Multi-pass membrane protein</topology>
    </subcellularLocation>
    <subcellularLocation>
        <location evidence="1">Cell membrane</location>
        <topology evidence="1">Multi-pass membrane protein</topology>
    </subcellularLocation>
</comment>
<dbReference type="PANTHER" id="PTHR42770">
    <property type="entry name" value="AMINO ACID TRANSPORTER-RELATED"/>
    <property type="match status" value="1"/>
</dbReference>
<dbReference type="GO" id="GO:0005886">
    <property type="term" value="C:plasma membrane"/>
    <property type="evidence" value="ECO:0007669"/>
    <property type="project" value="UniProtKB-SubCell"/>
</dbReference>
<dbReference type="RefSeq" id="WP_008811455.1">
    <property type="nucleotide sequence ID" value="NZ_CAJUON010000027.1"/>
</dbReference>
<evidence type="ECO:0000313" key="8">
    <source>
        <dbReference type="Proteomes" id="UP000462362"/>
    </source>
</evidence>
<evidence type="ECO:0000256" key="6">
    <source>
        <dbReference type="HAMAP-Rule" id="MF_02073"/>
    </source>
</evidence>
<feature type="transmembrane region" description="Helical" evidence="6">
    <location>
        <begin position="89"/>
        <end position="111"/>
    </location>
</feature>
<feature type="transmembrane region" description="Helical" evidence="6">
    <location>
        <begin position="386"/>
        <end position="404"/>
    </location>
</feature>
<accession>A0A844LF91</accession>
<feature type="transmembrane region" description="Helical" evidence="6">
    <location>
        <begin position="320"/>
        <end position="340"/>
    </location>
</feature>
<dbReference type="AlphaFoldDB" id="A0A844LF91"/>
<keyword evidence="6" id="KW-0997">Cell inner membrane</keyword>
<keyword evidence="3 6" id="KW-0812">Transmembrane</keyword>
<dbReference type="PIRSF" id="PIRSF006060">
    <property type="entry name" value="AA_transporter"/>
    <property type="match status" value="1"/>
</dbReference>
<feature type="transmembrane region" description="Helical" evidence="6">
    <location>
        <begin position="12"/>
        <end position="30"/>
    </location>
</feature>
<dbReference type="Pfam" id="PF13520">
    <property type="entry name" value="AA_permease_2"/>
    <property type="match status" value="1"/>
</dbReference>
<evidence type="ECO:0000256" key="4">
    <source>
        <dbReference type="ARBA" id="ARBA00022989"/>
    </source>
</evidence>
<proteinExistence type="inferred from homology"/>
<keyword evidence="6" id="KW-0813">Transport</keyword>
<dbReference type="EMBL" id="WNCL01000008">
    <property type="protein sequence ID" value="MTU42782.1"/>
    <property type="molecule type" value="Genomic_DNA"/>
</dbReference>
<protein>
    <recommendedName>
        <fullName evidence="6">Putrescine transporter</fullName>
    </recommendedName>
</protein>
<evidence type="ECO:0000256" key="1">
    <source>
        <dbReference type="ARBA" id="ARBA00004651"/>
    </source>
</evidence>
<feature type="transmembrane region" description="Helical" evidence="6">
    <location>
        <begin position="410"/>
        <end position="432"/>
    </location>
</feature>
<evidence type="ECO:0000256" key="2">
    <source>
        <dbReference type="ARBA" id="ARBA00022475"/>
    </source>
</evidence>
<keyword evidence="5 6" id="KW-0472">Membrane</keyword>
<feature type="transmembrane region" description="Helical" evidence="6">
    <location>
        <begin position="224"/>
        <end position="248"/>
    </location>
</feature>
<dbReference type="InterPro" id="IPR050367">
    <property type="entry name" value="APC_superfamily"/>
</dbReference>
<feature type="transmembrane region" description="Helical" evidence="6">
    <location>
        <begin position="275"/>
        <end position="299"/>
    </location>
</feature>
<keyword evidence="2 6" id="KW-1003">Cell membrane</keyword>
<dbReference type="NCBIfam" id="TIGR04299">
    <property type="entry name" value="antiport_PotE"/>
    <property type="match status" value="1"/>
</dbReference>
<dbReference type="GO" id="GO:0015496">
    <property type="term" value="F:putrescine:ornithine antiporter activity"/>
    <property type="evidence" value="ECO:0007669"/>
    <property type="project" value="InterPro"/>
</dbReference>
<comment type="similarity">
    <text evidence="6">Belongs to the amino acid-polyamine-organocation (APC) superfamily. Basic amino acid/polyamine antiporter (APA) (TC 2.A.3.2) family.</text>
</comment>
<name>A0A844LF91_9BURK</name>
<feature type="transmembrane region" description="Helical" evidence="6">
    <location>
        <begin position="352"/>
        <end position="374"/>
    </location>
</feature>